<dbReference type="Gene3D" id="2.40.50.140">
    <property type="entry name" value="Nucleic acid-binding proteins"/>
    <property type="match status" value="1"/>
</dbReference>
<dbReference type="RefSeq" id="XP_009788137.1">
    <property type="nucleotide sequence ID" value="XM_009789835.1"/>
</dbReference>
<dbReference type="STRING" id="4096.A0A1U7X7R9"/>
<protein>
    <submittedName>
        <fullName evidence="2">DNA-directed RNA polymerases II and V subunit 8A-like isoform X1</fullName>
    </submittedName>
</protein>
<dbReference type="GO" id="GO:0005736">
    <property type="term" value="C:RNA polymerase I complex"/>
    <property type="evidence" value="ECO:0007669"/>
    <property type="project" value="TreeGrafter"/>
</dbReference>
<dbReference type="eggNOG" id="KOG3400">
    <property type="taxonomic scope" value="Eukaryota"/>
</dbReference>
<accession>A0A1U7X7R9</accession>
<sequence>MFDKIPQPIVFQEFQNNGKRVDMRQCRGLRKNTTGVLSLYQRMLRSQNSSTELCSKGLKEGLRSLQYLMLASRSDLSVQLTVILVLLNALLRFKKVSRIEAESQDGNTFCQLVIIRELYSVHPNELYRMVISEVDKDNPDESDFAGYLPEGKQKSPADQFEFIMQGKVYNVSTDTSGSDTKAVVHISFGGLQFMLKSDPAKLQRFKRGQRILLLMTKL</sequence>
<evidence type="ECO:0000313" key="1">
    <source>
        <dbReference type="Proteomes" id="UP000189701"/>
    </source>
</evidence>
<dbReference type="PANTHER" id="PTHR10917">
    <property type="entry name" value="DNA-DIRECTED RNA POLYMERASES I, II, AND III SUBUNIT RPABC3"/>
    <property type="match status" value="1"/>
</dbReference>
<keyword evidence="1" id="KW-1185">Reference proteome</keyword>
<dbReference type="SUPFAM" id="SSF50249">
    <property type="entry name" value="Nucleic acid-binding proteins"/>
    <property type="match status" value="1"/>
</dbReference>
<name>A0A1U7X7R9_NICSY</name>
<dbReference type="InterPro" id="IPR005570">
    <property type="entry name" value="RPABC3"/>
</dbReference>
<dbReference type="GO" id="GO:0003899">
    <property type="term" value="F:DNA-directed RNA polymerase activity"/>
    <property type="evidence" value="ECO:0007669"/>
    <property type="project" value="InterPro"/>
</dbReference>
<proteinExistence type="predicted"/>
<dbReference type="KEGG" id="nsy:104236000"/>
<dbReference type="SMART" id="SM00658">
    <property type="entry name" value="RPOL8c"/>
    <property type="match status" value="1"/>
</dbReference>
<dbReference type="GeneID" id="104236000"/>
<dbReference type="GO" id="GO:0006351">
    <property type="term" value="P:DNA-templated transcription"/>
    <property type="evidence" value="ECO:0007669"/>
    <property type="project" value="InterPro"/>
</dbReference>
<dbReference type="OrthoDB" id="10249565at2759"/>
<reference evidence="2" key="2">
    <citation type="submission" date="2025-08" db="UniProtKB">
        <authorList>
            <consortium name="RefSeq"/>
        </authorList>
    </citation>
    <scope>IDENTIFICATION</scope>
    <source>
        <tissue evidence="2">Leaf</tissue>
    </source>
</reference>
<dbReference type="Proteomes" id="UP000189701">
    <property type="component" value="Unplaced"/>
</dbReference>
<organism evidence="1 2">
    <name type="scientific">Nicotiana sylvestris</name>
    <name type="common">Wood tobacco</name>
    <name type="synonym">South American tobacco</name>
    <dbReference type="NCBI Taxonomy" id="4096"/>
    <lineage>
        <taxon>Eukaryota</taxon>
        <taxon>Viridiplantae</taxon>
        <taxon>Streptophyta</taxon>
        <taxon>Embryophyta</taxon>
        <taxon>Tracheophyta</taxon>
        <taxon>Spermatophyta</taxon>
        <taxon>Magnoliopsida</taxon>
        <taxon>eudicotyledons</taxon>
        <taxon>Gunneridae</taxon>
        <taxon>Pentapetalae</taxon>
        <taxon>asterids</taxon>
        <taxon>lamiids</taxon>
        <taxon>Solanales</taxon>
        <taxon>Solanaceae</taxon>
        <taxon>Nicotianoideae</taxon>
        <taxon>Nicotianeae</taxon>
        <taxon>Nicotiana</taxon>
    </lineage>
</organism>
<dbReference type="InterPro" id="IPR012340">
    <property type="entry name" value="NA-bd_OB-fold"/>
</dbReference>
<dbReference type="AlphaFoldDB" id="A0A1U7X7R9"/>
<evidence type="ECO:0000313" key="2">
    <source>
        <dbReference type="RefSeq" id="XP_009788137.1"/>
    </source>
</evidence>
<dbReference type="GO" id="GO:0005666">
    <property type="term" value="C:RNA polymerase III complex"/>
    <property type="evidence" value="ECO:0007669"/>
    <property type="project" value="TreeGrafter"/>
</dbReference>
<gene>
    <name evidence="2" type="primary">LOC104236000</name>
</gene>
<dbReference type="Pfam" id="PF03870">
    <property type="entry name" value="RNA_pol_Rpb8"/>
    <property type="match status" value="1"/>
</dbReference>
<dbReference type="PANTHER" id="PTHR10917:SF1">
    <property type="entry name" value="DNA-DIRECTED RNA POLYMERASE I, II"/>
    <property type="match status" value="1"/>
</dbReference>
<reference evidence="1" key="1">
    <citation type="journal article" date="2013" name="Genome Biol.">
        <title>Reference genomes and transcriptomes of Nicotiana sylvestris and Nicotiana tomentosiformis.</title>
        <authorList>
            <person name="Sierro N."/>
            <person name="Battey J.N."/>
            <person name="Ouadi S."/>
            <person name="Bovet L."/>
            <person name="Goepfert S."/>
            <person name="Bakaher N."/>
            <person name="Peitsch M.C."/>
            <person name="Ivanov N.V."/>
        </authorList>
    </citation>
    <scope>NUCLEOTIDE SEQUENCE [LARGE SCALE GENOMIC DNA]</scope>
</reference>
<dbReference type="GO" id="GO:0005665">
    <property type="term" value="C:RNA polymerase II, core complex"/>
    <property type="evidence" value="ECO:0007669"/>
    <property type="project" value="TreeGrafter"/>
</dbReference>